<dbReference type="Proteomes" id="UP000095765">
    <property type="component" value="Unassembled WGS sequence"/>
</dbReference>
<evidence type="ECO:0000313" key="2">
    <source>
        <dbReference type="Proteomes" id="UP000095765"/>
    </source>
</evidence>
<reference evidence="1 2" key="1">
    <citation type="submission" date="2015-09" db="EMBL/GenBank/DDBJ databases">
        <authorList>
            <consortium name="Pathogen Informatics"/>
        </authorList>
    </citation>
    <scope>NUCLEOTIDE SEQUENCE [LARGE SCALE GENOMIC DNA]</scope>
    <source>
        <strain evidence="1 2">2789STDY5834939</strain>
    </source>
</reference>
<proteinExistence type="predicted"/>
<dbReference type="AlphaFoldDB" id="A0A174R0G6"/>
<dbReference type="EMBL" id="CZBE01000011">
    <property type="protein sequence ID" value="CUP76620.1"/>
    <property type="molecule type" value="Genomic_DNA"/>
</dbReference>
<accession>A0A174R0G6</accession>
<gene>
    <name evidence="1" type="ORF">ERS852551_01883</name>
</gene>
<sequence length="68" mass="7860">MKIRKLVGTDNFQFIGQIKLSTKAIQPAKFGWLFCYSKTFCPITEGNYSFHTYYEDGGYEIEIAYTGE</sequence>
<evidence type="ECO:0000313" key="1">
    <source>
        <dbReference type="EMBL" id="CUP76620.1"/>
    </source>
</evidence>
<organism evidence="1 2">
    <name type="scientific">Anaerotruncus colihominis</name>
    <dbReference type="NCBI Taxonomy" id="169435"/>
    <lineage>
        <taxon>Bacteria</taxon>
        <taxon>Bacillati</taxon>
        <taxon>Bacillota</taxon>
        <taxon>Clostridia</taxon>
        <taxon>Eubacteriales</taxon>
        <taxon>Oscillospiraceae</taxon>
        <taxon>Anaerotruncus</taxon>
    </lineage>
</organism>
<protein>
    <submittedName>
        <fullName evidence="1">Uncharacterized protein</fullName>
    </submittedName>
</protein>
<name>A0A174R0G6_9FIRM</name>